<proteinExistence type="inferred from homology"/>
<keyword evidence="9" id="KW-0206">Cytoskeleton</keyword>
<feature type="coiled-coil region" evidence="10">
    <location>
        <begin position="67"/>
        <end position="122"/>
    </location>
</feature>
<keyword evidence="8" id="KW-0505">Motor protein</keyword>
<keyword evidence="12" id="KW-1185">Reference proteome</keyword>
<keyword evidence="5" id="KW-0677">Repeat</keyword>
<dbReference type="Pfam" id="PF13424">
    <property type="entry name" value="TPR_12"/>
    <property type="match status" value="1"/>
</dbReference>
<evidence type="ECO:0000256" key="10">
    <source>
        <dbReference type="SAM" id="Coils"/>
    </source>
</evidence>
<reference evidence="11" key="1">
    <citation type="submission" date="2020-05" db="UniProtKB">
        <authorList>
            <consortium name="EnsemblMetazoa"/>
        </authorList>
    </citation>
    <scope>IDENTIFICATION</scope>
    <source>
        <strain evidence="11">TTRI</strain>
    </source>
</reference>
<evidence type="ECO:0000256" key="9">
    <source>
        <dbReference type="ARBA" id="ARBA00023212"/>
    </source>
</evidence>
<keyword evidence="7 10" id="KW-0175">Coiled coil</keyword>
<dbReference type="InterPro" id="IPR011990">
    <property type="entry name" value="TPR-like_helical_dom_sf"/>
</dbReference>
<evidence type="ECO:0000256" key="7">
    <source>
        <dbReference type="ARBA" id="ARBA00023054"/>
    </source>
</evidence>
<dbReference type="Gene3D" id="1.25.40.10">
    <property type="entry name" value="Tetratricopeptide repeat domain"/>
    <property type="match status" value="1"/>
</dbReference>
<evidence type="ECO:0000313" key="12">
    <source>
        <dbReference type="Proteomes" id="UP000078200"/>
    </source>
</evidence>
<dbReference type="AlphaFoldDB" id="A0A1A9VKI8"/>
<evidence type="ECO:0000256" key="2">
    <source>
        <dbReference type="ARBA" id="ARBA00009622"/>
    </source>
</evidence>
<evidence type="ECO:0008006" key="13">
    <source>
        <dbReference type="Google" id="ProtNLM"/>
    </source>
</evidence>
<dbReference type="SMART" id="SM00028">
    <property type="entry name" value="TPR"/>
    <property type="match status" value="2"/>
</dbReference>
<dbReference type="VEuPathDB" id="VectorBase:GAUT039796"/>
<evidence type="ECO:0000256" key="8">
    <source>
        <dbReference type="ARBA" id="ARBA00023175"/>
    </source>
</evidence>
<keyword evidence="6" id="KW-0802">TPR repeat</keyword>
<dbReference type="InterPro" id="IPR002151">
    <property type="entry name" value="Kinesin_light"/>
</dbReference>
<dbReference type="GO" id="GO:0005737">
    <property type="term" value="C:cytoplasm"/>
    <property type="evidence" value="ECO:0007669"/>
    <property type="project" value="TreeGrafter"/>
</dbReference>
<dbReference type="Proteomes" id="UP000078200">
    <property type="component" value="Unassembled WGS sequence"/>
</dbReference>
<dbReference type="GO" id="GO:0007018">
    <property type="term" value="P:microtubule-based movement"/>
    <property type="evidence" value="ECO:0007669"/>
    <property type="project" value="TreeGrafter"/>
</dbReference>
<dbReference type="GO" id="GO:0019894">
    <property type="term" value="F:kinesin binding"/>
    <property type="evidence" value="ECO:0007669"/>
    <property type="project" value="TreeGrafter"/>
</dbReference>
<sequence>MSESQIISDMKRCLNCIETLKNQYLLLASTTNNSNDMDTLLDNCEMPALLCTFIEQLKVDIKETELVNNLSSYLRKVEMERNQLRMENQRLELENFYLKEDLHDTQQKFRISEIAVAQLEEENKHLQFLLSLTRHEDNDKGIVTMMESDDDDDKQKGIKTLHNTTFHNEEDFENLLEKESKKFFLFTYTPAVMISEDSNKTNFNDESDNLNKTLITKVYSTELINLSPLNAENQKNDIPVELISQRLKALHSVIAQHGAQNNDDVACDDVAEEIYIYKRTHIAAMLNIIALVHRDLCNYEEAARLLHEVLELRLDHYGEHHTGIVVILNTLAKLYDKCDMCEKAEAANKRALQIKEEIRRINDLQLTTSEEEEEQPDQLSYETFTEENQEHLNPINNTRLPLLSIEVSRSLEEKLRSS</sequence>
<dbReference type="SUPFAM" id="SSF48452">
    <property type="entry name" value="TPR-like"/>
    <property type="match status" value="1"/>
</dbReference>
<keyword evidence="4" id="KW-0493">Microtubule</keyword>
<comment type="subcellular location">
    <subcellularLocation>
        <location evidence="1">Cytoplasm</location>
        <location evidence="1">Cytoskeleton</location>
    </subcellularLocation>
</comment>
<evidence type="ECO:0000256" key="4">
    <source>
        <dbReference type="ARBA" id="ARBA00022701"/>
    </source>
</evidence>
<dbReference type="EnsemblMetazoa" id="GAUT039796-RA">
    <property type="protein sequence ID" value="GAUT039796-PA"/>
    <property type="gene ID" value="GAUT039796"/>
</dbReference>
<feature type="coiled-coil region" evidence="10">
    <location>
        <begin position="344"/>
        <end position="374"/>
    </location>
</feature>
<comment type="similarity">
    <text evidence="2">Belongs to the kinesin light chain family.</text>
</comment>
<evidence type="ECO:0000313" key="11">
    <source>
        <dbReference type="EnsemblMetazoa" id="GAUT039796-PA"/>
    </source>
</evidence>
<dbReference type="STRING" id="7395.A0A1A9VKI8"/>
<organism evidence="11 12">
    <name type="scientific">Glossina austeni</name>
    <name type="common">Savannah tsetse fly</name>
    <dbReference type="NCBI Taxonomy" id="7395"/>
    <lineage>
        <taxon>Eukaryota</taxon>
        <taxon>Metazoa</taxon>
        <taxon>Ecdysozoa</taxon>
        <taxon>Arthropoda</taxon>
        <taxon>Hexapoda</taxon>
        <taxon>Insecta</taxon>
        <taxon>Pterygota</taxon>
        <taxon>Neoptera</taxon>
        <taxon>Endopterygota</taxon>
        <taxon>Diptera</taxon>
        <taxon>Brachycera</taxon>
        <taxon>Muscomorpha</taxon>
        <taxon>Hippoboscoidea</taxon>
        <taxon>Glossinidae</taxon>
        <taxon>Glossina</taxon>
    </lineage>
</organism>
<dbReference type="PANTHER" id="PTHR45783">
    <property type="entry name" value="KINESIN LIGHT CHAIN"/>
    <property type="match status" value="1"/>
</dbReference>
<keyword evidence="3" id="KW-0963">Cytoplasm</keyword>
<evidence type="ECO:0000256" key="5">
    <source>
        <dbReference type="ARBA" id="ARBA00022737"/>
    </source>
</evidence>
<evidence type="ECO:0000256" key="3">
    <source>
        <dbReference type="ARBA" id="ARBA00022490"/>
    </source>
</evidence>
<dbReference type="GO" id="GO:0005874">
    <property type="term" value="C:microtubule"/>
    <property type="evidence" value="ECO:0007669"/>
    <property type="project" value="UniProtKB-KW"/>
</dbReference>
<accession>A0A1A9VKI8</accession>
<protein>
    <recommendedName>
        <fullName evidence="13">Kinesin light chain</fullName>
    </recommendedName>
</protein>
<name>A0A1A9VKI8_GLOAU</name>
<dbReference type="PANTHER" id="PTHR45783:SF3">
    <property type="entry name" value="KINESIN LIGHT CHAIN"/>
    <property type="match status" value="1"/>
</dbReference>
<dbReference type="GO" id="GO:0005871">
    <property type="term" value="C:kinesin complex"/>
    <property type="evidence" value="ECO:0007669"/>
    <property type="project" value="InterPro"/>
</dbReference>
<evidence type="ECO:0000256" key="6">
    <source>
        <dbReference type="ARBA" id="ARBA00022803"/>
    </source>
</evidence>
<dbReference type="InterPro" id="IPR019734">
    <property type="entry name" value="TPR_rpt"/>
</dbReference>
<evidence type="ECO:0000256" key="1">
    <source>
        <dbReference type="ARBA" id="ARBA00004245"/>
    </source>
</evidence>